<keyword evidence="9" id="KW-0472">Membrane</keyword>
<evidence type="ECO:0000256" key="5">
    <source>
        <dbReference type="ARBA" id="ARBA00022692"/>
    </source>
</evidence>
<organism evidence="10 11">
    <name type="scientific">Tropilaelaps mercedesae</name>
    <dbReference type="NCBI Taxonomy" id="418985"/>
    <lineage>
        <taxon>Eukaryota</taxon>
        <taxon>Metazoa</taxon>
        <taxon>Ecdysozoa</taxon>
        <taxon>Arthropoda</taxon>
        <taxon>Chelicerata</taxon>
        <taxon>Arachnida</taxon>
        <taxon>Acari</taxon>
        <taxon>Parasitiformes</taxon>
        <taxon>Mesostigmata</taxon>
        <taxon>Gamasina</taxon>
        <taxon>Dermanyssoidea</taxon>
        <taxon>Laelapidae</taxon>
        <taxon>Tropilaelaps</taxon>
    </lineage>
</organism>
<dbReference type="InterPro" id="IPR002659">
    <property type="entry name" value="Glyco_trans_31"/>
</dbReference>
<dbReference type="AlphaFoldDB" id="A0A1V9XGS9"/>
<dbReference type="Proteomes" id="UP000192247">
    <property type="component" value="Unassembled WGS sequence"/>
</dbReference>
<evidence type="ECO:0000256" key="1">
    <source>
        <dbReference type="ARBA" id="ARBA00004323"/>
    </source>
</evidence>
<accession>A0A1V9XGS9</accession>
<dbReference type="InParanoid" id="A0A1V9XGS9"/>
<keyword evidence="4" id="KW-0808">Transferase</keyword>
<keyword evidence="8" id="KW-0333">Golgi apparatus</keyword>
<comment type="similarity">
    <text evidence="2">Belongs to the glycosyltransferase 31 family.</text>
</comment>
<keyword evidence="3" id="KW-0328">Glycosyltransferase</keyword>
<comment type="caution">
    <text evidence="10">The sequence shown here is derived from an EMBL/GenBank/DDBJ whole genome shotgun (WGS) entry which is preliminary data.</text>
</comment>
<feature type="non-terminal residue" evidence="10">
    <location>
        <position position="1"/>
    </location>
</feature>
<dbReference type="GO" id="GO:0000139">
    <property type="term" value="C:Golgi membrane"/>
    <property type="evidence" value="ECO:0007669"/>
    <property type="project" value="UniProtKB-SubCell"/>
</dbReference>
<keyword evidence="7" id="KW-1133">Transmembrane helix</keyword>
<reference evidence="10 11" key="1">
    <citation type="journal article" date="2017" name="Gigascience">
        <title>Draft genome of the honey bee ectoparasitic mite, Tropilaelaps mercedesae, is shaped by the parasitic life history.</title>
        <authorList>
            <person name="Dong X."/>
            <person name="Armstrong S.D."/>
            <person name="Xia D."/>
            <person name="Makepeace B.L."/>
            <person name="Darby A.C."/>
            <person name="Kadowaki T."/>
        </authorList>
    </citation>
    <scope>NUCLEOTIDE SEQUENCE [LARGE SCALE GENOMIC DNA]</scope>
    <source>
        <strain evidence="10">Wuxi-XJTLU</strain>
    </source>
</reference>
<dbReference type="GO" id="GO:0016758">
    <property type="term" value="F:hexosyltransferase activity"/>
    <property type="evidence" value="ECO:0007669"/>
    <property type="project" value="InterPro"/>
</dbReference>
<evidence type="ECO:0000256" key="7">
    <source>
        <dbReference type="ARBA" id="ARBA00022989"/>
    </source>
</evidence>
<evidence type="ECO:0000256" key="4">
    <source>
        <dbReference type="ARBA" id="ARBA00022679"/>
    </source>
</evidence>
<evidence type="ECO:0000313" key="10">
    <source>
        <dbReference type="EMBL" id="OQR72745.1"/>
    </source>
</evidence>
<protein>
    <submittedName>
        <fullName evidence="10">Beta-1</fullName>
    </submittedName>
</protein>
<keyword evidence="5" id="KW-0812">Transmembrane</keyword>
<comment type="subcellular location">
    <subcellularLocation>
        <location evidence="1">Golgi apparatus membrane</location>
        <topology evidence="1">Single-pass type II membrane protein</topology>
    </subcellularLocation>
</comment>
<dbReference type="Pfam" id="PF01762">
    <property type="entry name" value="Galactosyl_T"/>
    <property type="match status" value="1"/>
</dbReference>
<evidence type="ECO:0000256" key="3">
    <source>
        <dbReference type="ARBA" id="ARBA00022676"/>
    </source>
</evidence>
<proteinExistence type="inferred from homology"/>
<dbReference type="OrthoDB" id="1158011at2759"/>
<dbReference type="EMBL" id="MNPL01011124">
    <property type="protein sequence ID" value="OQR72745.1"/>
    <property type="molecule type" value="Genomic_DNA"/>
</dbReference>
<sequence>WAENNWFLCDHYLPYARGGGYVFSGGLAKHIAENADIWNRFISEDVSFGAWTAGLNLKRVHDPRFDTDYLSRGCLNSYIVIHKQKPDDMRRKIKNLQMTGRLCDVEGETRPGYEYNWKLPASQCCDQPYNGRRKIVLD</sequence>
<dbReference type="STRING" id="418985.A0A1V9XGS9"/>
<gene>
    <name evidence="10" type="ORF">BIW11_10190</name>
</gene>
<evidence type="ECO:0000256" key="2">
    <source>
        <dbReference type="ARBA" id="ARBA00008661"/>
    </source>
</evidence>
<evidence type="ECO:0000256" key="9">
    <source>
        <dbReference type="ARBA" id="ARBA00023136"/>
    </source>
</evidence>
<evidence type="ECO:0000256" key="8">
    <source>
        <dbReference type="ARBA" id="ARBA00023034"/>
    </source>
</evidence>
<keyword evidence="6" id="KW-0735">Signal-anchor</keyword>
<evidence type="ECO:0000313" key="11">
    <source>
        <dbReference type="Proteomes" id="UP000192247"/>
    </source>
</evidence>
<keyword evidence="11" id="KW-1185">Reference proteome</keyword>
<name>A0A1V9XGS9_9ACAR</name>
<evidence type="ECO:0000256" key="6">
    <source>
        <dbReference type="ARBA" id="ARBA00022968"/>
    </source>
</evidence>